<proteinExistence type="predicted"/>
<evidence type="ECO:0000313" key="2">
    <source>
        <dbReference type="Proteomes" id="UP000789326"/>
    </source>
</evidence>
<organism evidence="1 2">
    <name type="scientific">Peribacillus simplex</name>
    <dbReference type="NCBI Taxonomy" id="1478"/>
    <lineage>
        <taxon>Bacteria</taxon>
        <taxon>Bacillati</taxon>
        <taxon>Bacillota</taxon>
        <taxon>Bacilli</taxon>
        <taxon>Bacillales</taxon>
        <taxon>Bacillaceae</taxon>
        <taxon>Peribacillus</taxon>
    </lineage>
</organism>
<dbReference type="Proteomes" id="UP000789326">
    <property type="component" value="Unassembled WGS sequence"/>
</dbReference>
<accession>A0A9W4L5I1</accession>
<sequence length="89" mass="9799">MKSPKAYGQYVTVSLGGGDYQNINMSREVRVGKSKKGEPAYVQTTYFHTYTNISGISASIGPVSVDIPSKWLQSGDEIYVEYSFTFGNT</sequence>
<comment type="caution">
    <text evidence="1">The sequence shown here is derived from an EMBL/GenBank/DDBJ whole genome shotgun (WGS) entry which is preliminary data.</text>
</comment>
<protein>
    <submittedName>
        <fullName evidence="1">Uncharacterized protein</fullName>
    </submittedName>
</protein>
<dbReference type="AlphaFoldDB" id="A0A9W4L5I1"/>
<evidence type="ECO:0000313" key="1">
    <source>
        <dbReference type="EMBL" id="CAH0318755.1"/>
    </source>
</evidence>
<name>A0A9W4L5I1_9BACI</name>
<reference evidence="1" key="1">
    <citation type="submission" date="2021-11" db="EMBL/GenBank/DDBJ databases">
        <authorList>
            <person name="Bulgarelli D."/>
        </authorList>
    </citation>
    <scope>NUCLEOTIDE SEQUENCE</scope>
    <source>
        <strain evidence="1">Bi133</strain>
    </source>
</reference>
<dbReference type="EMBL" id="CAKKMG010000202">
    <property type="protein sequence ID" value="CAH0318755.1"/>
    <property type="molecule type" value="Genomic_DNA"/>
</dbReference>
<gene>
    <name evidence="1" type="ORF">SRABI133_05245</name>
</gene>